<dbReference type="AlphaFoldDB" id="A0A8J3J4P4"/>
<proteinExistence type="predicted"/>
<comment type="caution">
    <text evidence="1">The sequence shown here is derived from an EMBL/GenBank/DDBJ whole genome shotgun (WGS) entry which is preliminary data.</text>
</comment>
<gene>
    <name evidence="1" type="ORF">KSF_107040</name>
</gene>
<evidence type="ECO:0000313" key="1">
    <source>
        <dbReference type="EMBL" id="GHP00657.1"/>
    </source>
</evidence>
<dbReference type="RefSeq" id="WP_220211246.1">
    <property type="nucleotide sequence ID" value="NZ_BNJK01000003.1"/>
</dbReference>
<dbReference type="Proteomes" id="UP000597444">
    <property type="component" value="Unassembled WGS sequence"/>
</dbReference>
<keyword evidence="2" id="KW-1185">Reference proteome</keyword>
<name>A0A8J3J4P4_9CHLR</name>
<dbReference type="EMBL" id="BNJK01000003">
    <property type="protein sequence ID" value="GHP00657.1"/>
    <property type="molecule type" value="Genomic_DNA"/>
</dbReference>
<protein>
    <submittedName>
        <fullName evidence="1">Uncharacterized protein</fullName>
    </submittedName>
</protein>
<organism evidence="1 2">
    <name type="scientific">Reticulibacter mediterranei</name>
    <dbReference type="NCBI Taxonomy" id="2778369"/>
    <lineage>
        <taxon>Bacteria</taxon>
        <taxon>Bacillati</taxon>
        <taxon>Chloroflexota</taxon>
        <taxon>Ktedonobacteria</taxon>
        <taxon>Ktedonobacterales</taxon>
        <taxon>Reticulibacteraceae</taxon>
        <taxon>Reticulibacter</taxon>
    </lineage>
</organism>
<accession>A0A8J3J4P4</accession>
<sequence length="184" mass="22090">MPGEERTLWNPDARKRERPRREVTWKTALAHGDIQVIYEEDDLTAPNPCYPYPDPRLMHPQRYYLGMWNEGVFEPMQQLWYDFDVRRFLAGFERLEEESDNINPLCGLFRKQAIDQRPLFQRGYAAAFLAYERYIQQMDGCTTEEWSRGNRAGTTDKWFHDGYVNTGQKYPSCMERIERIQWVF</sequence>
<evidence type="ECO:0000313" key="2">
    <source>
        <dbReference type="Proteomes" id="UP000597444"/>
    </source>
</evidence>
<reference evidence="1" key="1">
    <citation type="submission" date="2020-10" db="EMBL/GenBank/DDBJ databases">
        <title>Taxonomic study of unclassified bacteria belonging to the class Ktedonobacteria.</title>
        <authorList>
            <person name="Yabe S."/>
            <person name="Wang C.M."/>
            <person name="Zheng Y."/>
            <person name="Sakai Y."/>
            <person name="Cavaletti L."/>
            <person name="Monciardini P."/>
            <person name="Donadio S."/>
        </authorList>
    </citation>
    <scope>NUCLEOTIDE SEQUENCE</scope>
    <source>
        <strain evidence="1">ID150040</strain>
    </source>
</reference>